<evidence type="ECO:0000313" key="8">
    <source>
        <dbReference type="Proteomes" id="UP000293289"/>
    </source>
</evidence>
<dbReference type="EMBL" id="SGWY01000001">
    <property type="protein sequence ID" value="RZS68834.1"/>
    <property type="molecule type" value="Genomic_DNA"/>
</dbReference>
<dbReference type="GO" id="GO:0008800">
    <property type="term" value="F:beta-lactamase activity"/>
    <property type="evidence" value="ECO:0007669"/>
    <property type="project" value="UniProtKB-UniRule"/>
</dbReference>
<evidence type="ECO:0000256" key="4">
    <source>
        <dbReference type="ARBA" id="ARBA00023251"/>
    </source>
</evidence>
<dbReference type="PROSITE" id="PS00336">
    <property type="entry name" value="BETA_LACTAMASE_C"/>
    <property type="match status" value="1"/>
</dbReference>
<evidence type="ECO:0000256" key="1">
    <source>
        <dbReference type="ARBA" id="ARBA00001526"/>
    </source>
</evidence>
<sequence>MPAPARSSRGARRITVLLAVLTAVILTGCVSPSADPVEAVAGSASATPDAETALERDVRTTFHNEEERAAVAVIEDGEATTVYERADEETVYEIGSISKVLIGELLAIAIERGEVELDDPLGAHLPLGDVPAASVTLRSLATHRSGLPFEPTDAAWMAASKAAFAAGGNPYTSSREELIELARREQVVPGDDPVYSNFAAALLGHALAAAAGTDYRTLLEERVLEPLGMDDAVLVETAEQVPDEHAGGYSRPGHPVAPWWGGGFSPAVLVHATLDDLIALAQAVIDGPLSHSAALEPVAVGYNRAEQIGYFWWVTEDAPRTITGHGGTTGGFSSALMIDREAGIAAMVLVNAHRDVDSFALRYLVEADRTG</sequence>
<organism evidence="7 8">
    <name type="scientific">Agromyces ramosus</name>
    <dbReference type="NCBI Taxonomy" id="33879"/>
    <lineage>
        <taxon>Bacteria</taxon>
        <taxon>Bacillati</taxon>
        <taxon>Actinomycetota</taxon>
        <taxon>Actinomycetes</taxon>
        <taxon>Micrococcales</taxon>
        <taxon>Microbacteriaceae</taxon>
        <taxon>Agromyces</taxon>
    </lineage>
</organism>
<dbReference type="InterPro" id="IPR001586">
    <property type="entry name" value="Beta-lactam_class-C_AS"/>
</dbReference>
<comment type="caution">
    <text evidence="7">The sequence shown here is derived from an EMBL/GenBank/DDBJ whole genome shotgun (WGS) entry which is preliminary data.</text>
</comment>
<reference evidence="7 8" key="1">
    <citation type="submission" date="2019-02" db="EMBL/GenBank/DDBJ databases">
        <title>Genomic Encyclopedia of Type Strains, Phase IV (KMG-IV): sequencing the most valuable type-strain genomes for metagenomic binning, comparative biology and taxonomic classification.</title>
        <authorList>
            <person name="Goeker M."/>
        </authorList>
    </citation>
    <scope>NUCLEOTIDE SEQUENCE [LARGE SCALE GENOMIC DNA]</scope>
    <source>
        <strain evidence="7 8">DSM 43045</strain>
    </source>
</reference>
<evidence type="ECO:0000256" key="2">
    <source>
        <dbReference type="ARBA" id="ARBA00007840"/>
    </source>
</evidence>
<feature type="domain" description="Beta-lactamase-related" evidence="6">
    <location>
        <begin position="69"/>
        <end position="360"/>
    </location>
</feature>
<gene>
    <name evidence="7" type="ORF">EV187_1272</name>
</gene>
<accession>A0A4Q7MKN0</accession>
<dbReference type="GO" id="GO:0017001">
    <property type="term" value="P:antibiotic catabolic process"/>
    <property type="evidence" value="ECO:0007669"/>
    <property type="project" value="InterPro"/>
</dbReference>
<evidence type="ECO:0000256" key="3">
    <source>
        <dbReference type="ARBA" id="ARBA00022801"/>
    </source>
</evidence>
<evidence type="ECO:0000259" key="6">
    <source>
        <dbReference type="Pfam" id="PF00144"/>
    </source>
</evidence>
<evidence type="ECO:0000256" key="5">
    <source>
        <dbReference type="RuleBase" id="RU361140"/>
    </source>
</evidence>
<evidence type="ECO:0000313" key="7">
    <source>
        <dbReference type="EMBL" id="RZS68834.1"/>
    </source>
</evidence>
<protein>
    <recommendedName>
        <fullName evidence="5">Beta-lactamase</fullName>
        <ecNumber evidence="5">3.5.2.6</ecNumber>
    </recommendedName>
</protein>
<dbReference type="Gene3D" id="3.40.710.10">
    <property type="entry name" value="DD-peptidase/beta-lactamase superfamily"/>
    <property type="match status" value="1"/>
</dbReference>
<name>A0A4Q7MKN0_9MICO</name>
<dbReference type="PANTHER" id="PTHR46825:SF10">
    <property type="entry name" value="BETA-LACTAMASE-RELATED DOMAIN-CONTAINING PROTEIN"/>
    <property type="match status" value="1"/>
</dbReference>
<dbReference type="AlphaFoldDB" id="A0A4Q7MKN0"/>
<dbReference type="GO" id="GO:0046677">
    <property type="term" value="P:response to antibiotic"/>
    <property type="evidence" value="ECO:0007669"/>
    <property type="project" value="UniProtKB-UniRule"/>
</dbReference>
<dbReference type="PANTHER" id="PTHR46825">
    <property type="entry name" value="D-ALANYL-D-ALANINE-CARBOXYPEPTIDASE/ENDOPEPTIDASE AMPH"/>
    <property type="match status" value="1"/>
</dbReference>
<dbReference type="OrthoDB" id="3171327at2"/>
<proteinExistence type="inferred from homology"/>
<dbReference type="InterPro" id="IPR050491">
    <property type="entry name" value="AmpC-like"/>
</dbReference>
<dbReference type="Pfam" id="PF00144">
    <property type="entry name" value="Beta-lactamase"/>
    <property type="match status" value="1"/>
</dbReference>
<dbReference type="GO" id="GO:0030288">
    <property type="term" value="C:outer membrane-bounded periplasmic space"/>
    <property type="evidence" value="ECO:0007669"/>
    <property type="project" value="InterPro"/>
</dbReference>
<comment type="similarity">
    <text evidence="2 5">Belongs to the class-C beta-lactamase family.</text>
</comment>
<dbReference type="RefSeq" id="WP_130352103.1">
    <property type="nucleotide sequence ID" value="NZ_SGWY01000001.1"/>
</dbReference>
<keyword evidence="8" id="KW-1185">Reference proteome</keyword>
<dbReference type="SUPFAM" id="SSF56601">
    <property type="entry name" value="beta-lactamase/transpeptidase-like"/>
    <property type="match status" value="1"/>
</dbReference>
<dbReference type="EC" id="3.5.2.6" evidence="5"/>
<keyword evidence="4 5" id="KW-0046">Antibiotic resistance</keyword>
<dbReference type="InterPro" id="IPR001466">
    <property type="entry name" value="Beta-lactam-related"/>
</dbReference>
<comment type="catalytic activity">
    <reaction evidence="1 5">
        <text>a beta-lactam + H2O = a substituted beta-amino acid</text>
        <dbReference type="Rhea" id="RHEA:20401"/>
        <dbReference type="ChEBI" id="CHEBI:15377"/>
        <dbReference type="ChEBI" id="CHEBI:35627"/>
        <dbReference type="ChEBI" id="CHEBI:140347"/>
        <dbReference type="EC" id="3.5.2.6"/>
    </reaction>
</comment>
<dbReference type="PROSITE" id="PS51257">
    <property type="entry name" value="PROKAR_LIPOPROTEIN"/>
    <property type="match status" value="1"/>
</dbReference>
<dbReference type="Proteomes" id="UP000293289">
    <property type="component" value="Unassembled WGS sequence"/>
</dbReference>
<dbReference type="InterPro" id="IPR012338">
    <property type="entry name" value="Beta-lactam/transpept-like"/>
</dbReference>
<keyword evidence="3 5" id="KW-0378">Hydrolase</keyword>